<reference evidence="6" key="1">
    <citation type="journal article" date="2019" name="Database">
        <title>The radish genome database (RadishGD): an integrated information resource for radish genomics.</title>
        <authorList>
            <person name="Yu H.J."/>
            <person name="Baek S."/>
            <person name="Lee Y.J."/>
            <person name="Cho A."/>
            <person name="Mun J.H."/>
        </authorList>
    </citation>
    <scope>NUCLEOTIDE SEQUENCE [LARGE SCALE GENOMIC DNA]</scope>
    <source>
        <strain evidence="6">cv. WK10039</strain>
    </source>
</reference>
<feature type="chain" id="PRO_5026656939" evidence="4">
    <location>
        <begin position="24"/>
        <end position="104"/>
    </location>
</feature>
<evidence type="ECO:0000313" key="7">
    <source>
        <dbReference type="RefSeq" id="XP_018452210.1"/>
    </source>
</evidence>
<dbReference type="InterPro" id="IPR053211">
    <property type="entry name" value="DNA_repair-toleration"/>
</dbReference>
<dbReference type="AlphaFoldDB" id="A0A6J0KWB6"/>
<dbReference type="KEGG" id="rsz:108823488"/>
<dbReference type="OrthoDB" id="4062651at2759"/>
<dbReference type="InterPro" id="IPR013210">
    <property type="entry name" value="LRR_N_plant-typ"/>
</dbReference>
<evidence type="ECO:0000256" key="1">
    <source>
        <dbReference type="ARBA" id="ARBA00022614"/>
    </source>
</evidence>
<evidence type="ECO:0000256" key="4">
    <source>
        <dbReference type="SAM" id="SignalP"/>
    </source>
</evidence>
<name>A0A6J0KWB6_RAPSA</name>
<organism evidence="6 7">
    <name type="scientific">Raphanus sativus</name>
    <name type="common">Radish</name>
    <name type="synonym">Raphanus raphanistrum var. sativus</name>
    <dbReference type="NCBI Taxonomy" id="3726"/>
    <lineage>
        <taxon>Eukaryota</taxon>
        <taxon>Viridiplantae</taxon>
        <taxon>Streptophyta</taxon>
        <taxon>Embryophyta</taxon>
        <taxon>Tracheophyta</taxon>
        <taxon>Spermatophyta</taxon>
        <taxon>Magnoliopsida</taxon>
        <taxon>eudicotyledons</taxon>
        <taxon>Gunneridae</taxon>
        <taxon>Pentapetalae</taxon>
        <taxon>rosids</taxon>
        <taxon>malvids</taxon>
        <taxon>Brassicales</taxon>
        <taxon>Brassicaceae</taxon>
        <taxon>Brassiceae</taxon>
        <taxon>Raphanus</taxon>
    </lineage>
</organism>
<evidence type="ECO:0000256" key="3">
    <source>
        <dbReference type="ARBA" id="ARBA00022737"/>
    </source>
</evidence>
<dbReference type="GeneID" id="108823488"/>
<dbReference type="PANTHER" id="PTHR48060:SF21">
    <property type="entry name" value="L DOMAIN-LIKE PROTEIN"/>
    <property type="match status" value="1"/>
</dbReference>
<dbReference type="Proteomes" id="UP000504610">
    <property type="component" value="Chromosome 9"/>
</dbReference>
<dbReference type="SUPFAM" id="SSF52058">
    <property type="entry name" value="L domain-like"/>
    <property type="match status" value="1"/>
</dbReference>
<accession>A0A6J0KWB6</accession>
<keyword evidence="2 4" id="KW-0732">Signal</keyword>
<dbReference type="Gene3D" id="3.80.10.10">
    <property type="entry name" value="Ribonuclease Inhibitor"/>
    <property type="match status" value="1"/>
</dbReference>
<feature type="signal peptide" evidence="4">
    <location>
        <begin position="1"/>
        <end position="23"/>
    </location>
</feature>
<gene>
    <name evidence="7" type="primary">LOC108823488</name>
</gene>
<keyword evidence="6" id="KW-1185">Reference proteome</keyword>
<keyword evidence="1" id="KW-0433">Leucine-rich repeat</keyword>
<reference evidence="7" key="2">
    <citation type="submission" date="2025-08" db="UniProtKB">
        <authorList>
            <consortium name="RefSeq"/>
        </authorList>
    </citation>
    <scope>IDENTIFICATION</scope>
    <source>
        <tissue evidence="7">Leaf</tissue>
    </source>
</reference>
<evidence type="ECO:0000256" key="2">
    <source>
        <dbReference type="ARBA" id="ARBA00022729"/>
    </source>
</evidence>
<protein>
    <submittedName>
        <fullName evidence="7">Probable leucine-rich repeat receptor-like protein kinase At5g63930</fullName>
    </submittedName>
</protein>
<sequence length="104" mass="11393">MGFLNWVFSVVSAAALFVSYSSALTLDGFALLELKSGLNDTRNSLENWTDSDESPCSWTGVSCNPQDQRVVSINLRYMQLRGIISPSIQEHTKASAFSGRSLSL</sequence>
<feature type="domain" description="Leucine-rich repeat-containing N-terminal plant-type" evidence="5">
    <location>
        <begin position="27"/>
        <end position="64"/>
    </location>
</feature>
<dbReference type="RefSeq" id="XP_018452210.1">
    <property type="nucleotide sequence ID" value="XM_018596708.2"/>
</dbReference>
<dbReference type="Pfam" id="PF08263">
    <property type="entry name" value="LRRNT_2"/>
    <property type="match status" value="1"/>
</dbReference>
<keyword evidence="3" id="KW-0677">Repeat</keyword>
<evidence type="ECO:0000259" key="5">
    <source>
        <dbReference type="Pfam" id="PF08263"/>
    </source>
</evidence>
<dbReference type="InterPro" id="IPR032675">
    <property type="entry name" value="LRR_dom_sf"/>
</dbReference>
<evidence type="ECO:0000313" key="6">
    <source>
        <dbReference type="Proteomes" id="UP000504610"/>
    </source>
</evidence>
<proteinExistence type="predicted"/>
<dbReference type="PANTHER" id="PTHR48060">
    <property type="entry name" value="DNA DAMAGE-REPAIR/TOLERATION PROTEIN DRT100"/>
    <property type="match status" value="1"/>
</dbReference>